<dbReference type="InterPro" id="IPR020846">
    <property type="entry name" value="MFS_dom"/>
</dbReference>
<evidence type="ECO:0000313" key="6">
    <source>
        <dbReference type="EMBL" id="HJE39321.1"/>
    </source>
</evidence>
<dbReference type="InterPro" id="IPR036259">
    <property type="entry name" value="MFS_trans_sf"/>
</dbReference>
<evidence type="ECO:0000256" key="1">
    <source>
        <dbReference type="ARBA" id="ARBA00022692"/>
    </source>
</evidence>
<feature type="transmembrane region" description="Helical" evidence="4">
    <location>
        <begin position="379"/>
        <end position="397"/>
    </location>
</feature>
<keyword evidence="2 4" id="KW-1133">Transmembrane helix</keyword>
<feature type="transmembrane region" description="Helical" evidence="4">
    <location>
        <begin position="27"/>
        <end position="48"/>
    </location>
</feature>
<dbReference type="Pfam" id="PF07690">
    <property type="entry name" value="MFS_1"/>
    <property type="match status" value="1"/>
</dbReference>
<dbReference type="InterPro" id="IPR011701">
    <property type="entry name" value="MFS"/>
</dbReference>
<organism evidence="6 7">
    <name type="scientific">Candidatus Amulumruptor caecigallinarius</name>
    <dbReference type="NCBI Taxonomy" id="2109911"/>
    <lineage>
        <taxon>Bacteria</taxon>
        <taxon>Pseudomonadati</taxon>
        <taxon>Bacteroidota</taxon>
        <taxon>Bacteroidia</taxon>
        <taxon>Bacteroidales</taxon>
        <taxon>Muribaculaceae</taxon>
        <taxon>Candidatus Amulumruptor</taxon>
    </lineage>
</organism>
<dbReference type="Proteomes" id="UP000711407">
    <property type="component" value="Unassembled WGS sequence"/>
</dbReference>
<sequence>MVMTNHVTVCDQDPQPRLWNSNYVRVWVANFMLFFAFYLLTPLLPIFLWDTFKADSAVTGIVLSGYTVTALITRPFSGYIVDSFPRKKVLMWCFFFFAVFFAGYFLTWSLMLFAIIRTLHGAPFGALTVANSTMAIDVLHPRRRAEGIGFYGLSNNIAMAIGPSIGMFVYREVHDFNVLFGLSLVIALLGLVIDAGIKARDRQPMAASDERKRMSLDRFFLVQGWSEAIVIAGLSFGFGIISTYLAIYSETVIDVKGGTAIYFALLAAGLIGSRLVGSRTLRRGLVVENAQWGMTLSLLGYLAFVVLPYPVGYYGSALVIGMGNGHMFPAMQTMFINLAHNNRRGTANSTLLVSWDVGIGLGIVVGGAVAHYYGYKAAFWNAFAVNLLAVAFFWLYVRGSYLRNRLR</sequence>
<dbReference type="Gene3D" id="1.20.1250.20">
    <property type="entry name" value="MFS general substrate transporter like domains"/>
    <property type="match status" value="1"/>
</dbReference>
<evidence type="ECO:0000256" key="3">
    <source>
        <dbReference type="ARBA" id="ARBA00023136"/>
    </source>
</evidence>
<comment type="caution">
    <text evidence="6">The sequence shown here is derived from an EMBL/GenBank/DDBJ whole genome shotgun (WGS) entry which is preliminary data.</text>
</comment>
<feature type="transmembrane region" description="Helical" evidence="4">
    <location>
        <begin position="60"/>
        <end position="77"/>
    </location>
</feature>
<feature type="transmembrane region" description="Helical" evidence="4">
    <location>
        <begin position="176"/>
        <end position="197"/>
    </location>
</feature>
<name>A0A921E9M3_9BACT</name>
<feature type="domain" description="Major facilitator superfamily (MFS) profile" evidence="5">
    <location>
        <begin position="22"/>
        <end position="401"/>
    </location>
</feature>
<feature type="transmembrane region" description="Helical" evidence="4">
    <location>
        <begin position="289"/>
        <end position="307"/>
    </location>
</feature>
<feature type="transmembrane region" description="Helical" evidence="4">
    <location>
        <begin position="351"/>
        <end position="373"/>
    </location>
</feature>
<keyword evidence="3 4" id="KW-0472">Membrane</keyword>
<dbReference type="SUPFAM" id="SSF103473">
    <property type="entry name" value="MFS general substrate transporter"/>
    <property type="match status" value="1"/>
</dbReference>
<dbReference type="GO" id="GO:0022857">
    <property type="term" value="F:transmembrane transporter activity"/>
    <property type="evidence" value="ECO:0007669"/>
    <property type="project" value="InterPro"/>
</dbReference>
<evidence type="ECO:0000259" key="5">
    <source>
        <dbReference type="PROSITE" id="PS50850"/>
    </source>
</evidence>
<reference evidence="6" key="2">
    <citation type="submission" date="2021-09" db="EMBL/GenBank/DDBJ databases">
        <authorList>
            <person name="Gilroy R."/>
        </authorList>
    </citation>
    <scope>NUCLEOTIDE SEQUENCE</scope>
    <source>
        <strain evidence="6">4100</strain>
    </source>
</reference>
<protein>
    <submittedName>
        <fullName evidence="6">MFS transporter</fullName>
    </submittedName>
</protein>
<dbReference type="InterPro" id="IPR052714">
    <property type="entry name" value="MFS_Exporter"/>
</dbReference>
<evidence type="ECO:0000313" key="7">
    <source>
        <dbReference type="Proteomes" id="UP000711407"/>
    </source>
</evidence>
<proteinExistence type="predicted"/>
<dbReference type="EMBL" id="DYXT01000029">
    <property type="protein sequence ID" value="HJE39321.1"/>
    <property type="molecule type" value="Genomic_DNA"/>
</dbReference>
<dbReference type="PROSITE" id="PS50850">
    <property type="entry name" value="MFS"/>
    <property type="match status" value="1"/>
</dbReference>
<feature type="transmembrane region" description="Helical" evidence="4">
    <location>
        <begin position="259"/>
        <end position="277"/>
    </location>
</feature>
<accession>A0A921E9M3</accession>
<evidence type="ECO:0000256" key="2">
    <source>
        <dbReference type="ARBA" id="ARBA00022989"/>
    </source>
</evidence>
<gene>
    <name evidence="6" type="ORF">K8V47_06155</name>
</gene>
<feature type="transmembrane region" description="Helical" evidence="4">
    <location>
        <begin position="89"/>
        <end position="116"/>
    </location>
</feature>
<reference evidence="6" key="1">
    <citation type="journal article" date="2021" name="PeerJ">
        <title>Extensive microbial diversity within the chicken gut microbiome revealed by metagenomics and culture.</title>
        <authorList>
            <person name="Gilroy R."/>
            <person name="Ravi A."/>
            <person name="Getino M."/>
            <person name="Pursley I."/>
            <person name="Horton D.L."/>
            <person name="Alikhan N.F."/>
            <person name="Baker D."/>
            <person name="Gharbi K."/>
            <person name="Hall N."/>
            <person name="Watson M."/>
            <person name="Adriaenssens E.M."/>
            <person name="Foster-Nyarko E."/>
            <person name="Jarju S."/>
            <person name="Secka A."/>
            <person name="Antonio M."/>
            <person name="Oren A."/>
            <person name="Chaudhuri R.R."/>
            <person name="La Ragione R."/>
            <person name="Hildebrand F."/>
            <person name="Pallen M.J."/>
        </authorList>
    </citation>
    <scope>NUCLEOTIDE SEQUENCE</scope>
    <source>
        <strain evidence="6">4100</strain>
    </source>
</reference>
<dbReference type="PANTHER" id="PTHR23531:SF1">
    <property type="entry name" value="QUINOLENE RESISTANCE PROTEIN NORA"/>
    <property type="match status" value="1"/>
</dbReference>
<keyword evidence="1 4" id="KW-0812">Transmembrane</keyword>
<evidence type="ECO:0000256" key="4">
    <source>
        <dbReference type="SAM" id="Phobius"/>
    </source>
</evidence>
<feature type="transmembrane region" description="Helical" evidence="4">
    <location>
        <begin position="313"/>
        <end position="339"/>
    </location>
</feature>
<dbReference type="AlphaFoldDB" id="A0A921E9M3"/>
<dbReference type="CDD" id="cd17489">
    <property type="entry name" value="MFS_YfcJ_like"/>
    <property type="match status" value="1"/>
</dbReference>
<dbReference type="PANTHER" id="PTHR23531">
    <property type="entry name" value="QUINOLENE RESISTANCE PROTEIN NORA"/>
    <property type="match status" value="1"/>
</dbReference>
<feature type="transmembrane region" description="Helical" evidence="4">
    <location>
        <begin position="218"/>
        <end position="247"/>
    </location>
</feature>